<dbReference type="AlphaFoldDB" id="A0A0L6V644"/>
<dbReference type="VEuPathDB" id="FungiDB:VP01_2523g1"/>
<accession>A0A0L6V644</accession>
<evidence type="ECO:0000313" key="2">
    <source>
        <dbReference type="Proteomes" id="UP000037035"/>
    </source>
</evidence>
<evidence type="ECO:0000313" key="1">
    <source>
        <dbReference type="EMBL" id="KNZ56002.1"/>
    </source>
</evidence>
<gene>
    <name evidence="1" type="ORF">VP01_2523g1</name>
</gene>
<proteinExistence type="predicted"/>
<dbReference type="EMBL" id="LAVV01007418">
    <property type="protein sequence ID" value="KNZ56002.1"/>
    <property type="molecule type" value="Genomic_DNA"/>
</dbReference>
<name>A0A0L6V644_9BASI</name>
<protein>
    <submittedName>
        <fullName evidence="1">Uncharacterized protein</fullName>
    </submittedName>
</protein>
<reference evidence="1 2" key="1">
    <citation type="submission" date="2015-08" db="EMBL/GenBank/DDBJ databases">
        <title>Next Generation Sequencing and Analysis of the Genome of Puccinia sorghi L Schw, the Causal Agent of Maize Common Rust.</title>
        <authorList>
            <person name="Rochi L."/>
            <person name="Burguener G."/>
            <person name="Darino M."/>
            <person name="Turjanski A."/>
            <person name="Kreff E."/>
            <person name="Dieguez M.J."/>
            <person name="Sacco F."/>
        </authorList>
    </citation>
    <scope>NUCLEOTIDE SEQUENCE [LARGE SCALE GENOMIC DNA]</scope>
    <source>
        <strain evidence="1 2">RO10H11247</strain>
    </source>
</reference>
<dbReference type="Proteomes" id="UP000037035">
    <property type="component" value="Unassembled WGS sequence"/>
</dbReference>
<organism evidence="1 2">
    <name type="scientific">Puccinia sorghi</name>
    <dbReference type="NCBI Taxonomy" id="27349"/>
    <lineage>
        <taxon>Eukaryota</taxon>
        <taxon>Fungi</taxon>
        <taxon>Dikarya</taxon>
        <taxon>Basidiomycota</taxon>
        <taxon>Pucciniomycotina</taxon>
        <taxon>Pucciniomycetes</taxon>
        <taxon>Pucciniales</taxon>
        <taxon>Pucciniaceae</taxon>
        <taxon>Puccinia</taxon>
    </lineage>
</organism>
<keyword evidence="2" id="KW-1185">Reference proteome</keyword>
<sequence>MRLVDMMKNNCVHLILKSCLAGYVDQHASFSSLSQHTKFCVPTFGNVRGIDVPINTHLCFVYLTWELLFSIIDQECPTLPKKHAQLPAVDMQKVQQSFCDCADSTVTVPKHLHMQTGGVWMAPWLDNCKQLGKFFFAVPVEYTRPKVKAMCTCCLCFWPGDISAICLDQLGCFGNMATFILPIEINRLPHHSCKTSHFLLVCRAKMKDVADQDHDEFPSLLPTFSKENLAASVSTLLDDMPSKLLNSKGTSSLPFRMEEVYESTQQEESETQRQMHMWWQWLGDKQLRSTKLVFSSSNSNHICPGSQIRYMWAQQEYWNMFLLEAQYSLKISQFQDSSKPVCTIFPKDLLSGHGNLSPRPLHFVDMSCCCKVILDLSASRDMATGHTQLVFCKFFAFTFYMVLKHPNQKRSTELATVSASNITRGPWPRINKRIPVWFVFDVEKLEEIWILIHKVRADTLKKKWQCINQNLENLYWCVKLKFICGTERVVEVIILMMKHVIGKKNGRLKTRDVEEKKKGEYTLASQIVTGKSQEKRKKARNKQKQRGTMTMAMVGSGPLRLKIFTGEFHVEIWVNFKLNNIHILSSNLEIHYSSTLKIPGMHGKKLYLFPINKSVKSLLKPFGQAYCLTGHKCFLIKFWLIQFLLLIQEFTLNLSILTCFEILTDSMIVQLNLSVILSLGNLHSDCASKLGGISLAERWEYTKSFIGARSFLKCNELLKHFPCFCCYSVHSPRVFQPIFDAQSLCRLQWLCQNIYICKHVYSGWQLGWRMLHYFIFLLKTKLNFGLNLINNRLTQKKCVKTKKSHHNVNGVFKHIFVHSHFDIFIFFHHPYCWSCSNQISTFLSSSVVYHGKKNLLSCLQLTCSMLQPSFHPSSTCLHM</sequence>
<comment type="caution">
    <text evidence="1">The sequence shown here is derived from an EMBL/GenBank/DDBJ whole genome shotgun (WGS) entry which is preliminary data.</text>
</comment>